<gene>
    <name evidence="2" type="ORF">SBAD_LOCUS12913</name>
</gene>
<evidence type="ECO:0000313" key="3">
    <source>
        <dbReference type="Proteomes" id="UP000270296"/>
    </source>
</evidence>
<dbReference type="WBParaSite" id="SBAD_0001332601-mRNA-1">
    <property type="protein sequence ID" value="SBAD_0001332601-mRNA-1"/>
    <property type="gene ID" value="SBAD_0001332601"/>
</dbReference>
<keyword evidence="3" id="KW-1185">Reference proteome</keyword>
<dbReference type="GO" id="GO:0000976">
    <property type="term" value="F:transcription cis-regulatory region binding"/>
    <property type="evidence" value="ECO:0007669"/>
    <property type="project" value="TreeGrafter"/>
</dbReference>
<dbReference type="InterPro" id="IPR037353">
    <property type="entry name" value="ASH2"/>
</dbReference>
<dbReference type="Proteomes" id="UP000270296">
    <property type="component" value="Unassembled WGS sequence"/>
</dbReference>
<dbReference type="EMBL" id="UZAM01019315">
    <property type="protein sequence ID" value="VDP52661.1"/>
    <property type="molecule type" value="Genomic_DNA"/>
</dbReference>
<feature type="compositionally biased region" description="Low complexity" evidence="1">
    <location>
        <begin position="1"/>
        <end position="13"/>
    </location>
</feature>
<dbReference type="Gene3D" id="2.60.120.920">
    <property type="match status" value="1"/>
</dbReference>
<feature type="compositionally biased region" description="Low complexity" evidence="1">
    <location>
        <begin position="35"/>
        <end position="45"/>
    </location>
</feature>
<dbReference type="GO" id="GO:0048188">
    <property type="term" value="C:Set1C/COMPASS complex"/>
    <property type="evidence" value="ECO:0007669"/>
    <property type="project" value="InterPro"/>
</dbReference>
<reference evidence="4" key="1">
    <citation type="submission" date="2016-06" db="UniProtKB">
        <authorList>
            <consortium name="WormBaseParasite"/>
        </authorList>
    </citation>
    <scope>IDENTIFICATION</scope>
</reference>
<dbReference type="PANTHER" id="PTHR10598:SF0">
    <property type="entry name" value="SET1_ASH2 HISTONE METHYLTRANSFERASE COMPLEX SUBUNIT ASH2"/>
    <property type="match status" value="1"/>
</dbReference>
<sequence>MSSSALNGDSSNSTDMSISNFVSKSSRSTKRKGDSLSGLSKKGKGESSFSKLAVFGYPVEHPFNKDGYRYFLAEPDPHAPFKQEFDESHDTAGKPIPSFMYRVVRPLIVQFSFHDRAPQIKLSDDRLTATGEKGYSIVRASHGVSRGTWFCEMKVVDQSEGSHSRIGWSQSLGERFVTA</sequence>
<protein>
    <submittedName>
        <fullName evidence="4">FYR N-terminal domain-containing protein</fullName>
    </submittedName>
</protein>
<dbReference type="AlphaFoldDB" id="A0A183JAL5"/>
<evidence type="ECO:0000313" key="2">
    <source>
        <dbReference type="EMBL" id="VDP52661.1"/>
    </source>
</evidence>
<feature type="compositionally biased region" description="Polar residues" evidence="1">
    <location>
        <begin position="14"/>
        <end position="26"/>
    </location>
</feature>
<dbReference type="SUPFAM" id="SSF49899">
    <property type="entry name" value="Concanavalin A-like lectins/glucanases"/>
    <property type="match status" value="1"/>
</dbReference>
<dbReference type="OrthoDB" id="515692at2759"/>
<reference evidence="2 3" key="2">
    <citation type="submission" date="2018-11" db="EMBL/GenBank/DDBJ databases">
        <authorList>
            <consortium name="Pathogen Informatics"/>
        </authorList>
    </citation>
    <scope>NUCLEOTIDE SEQUENCE [LARGE SCALE GENOMIC DNA]</scope>
</reference>
<dbReference type="PANTHER" id="PTHR10598">
    <property type="entry name" value="SET1/ASH2 HISTONE METHYLTRANSFERASE COMPLEX SUBUNIT ASH2"/>
    <property type="match status" value="1"/>
</dbReference>
<proteinExistence type="predicted"/>
<name>A0A183JAL5_9BILA</name>
<feature type="region of interest" description="Disordered" evidence="1">
    <location>
        <begin position="1"/>
        <end position="45"/>
    </location>
</feature>
<evidence type="ECO:0000313" key="4">
    <source>
        <dbReference type="WBParaSite" id="SBAD_0001332601-mRNA-1"/>
    </source>
</evidence>
<dbReference type="InterPro" id="IPR013320">
    <property type="entry name" value="ConA-like_dom_sf"/>
</dbReference>
<dbReference type="InterPro" id="IPR043136">
    <property type="entry name" value="B30.2/SPRY_sf"/>
</dbReference>
<accession>A0A183JAL5</accession>
<organism evidence="4">
    <name type="scientific">Soboliphyme baturini</name>
    <dbReference type="NCBI Taxonomy" id="241478"/>
    <lineage>
        <taxon>Eukaryota</taxon>
        <taxon>Metazoa</taxon>
        <taxon>Ecdysozoa</taxon>
        <taxon>Nematoda</taxon>
        <taxon>Enoplea</taxon>
        <taxon>Dorylaimia</taxon>
        <taxon>Dioctophymatida</taxon>
        <taxon>Dioctophymatoidea</taxon>
        <taxon>Soboliphymatidae</taxon>
        <taxon>Soboliphyme</taxon>
    </lineage>
</organism>
<evidence type="ECO:0000256" key="1">
    <source>
        <dbReference type="SAM" id="MobiDB-lite"/>
    </source>
</evidence>